<proteinExistence type="predicted"/>
<gene>
    <name evidence="2" type="ORF">KW502_06910</name>
</gene>
<keyword evidence="1" id="KW-1133">Transmembrane helix</keyword>
<feature type="transmembrane region" description="Helical" evidence="1">
    <location>
        <begin position="12"/>
        <end position="35"/>
    </location>
</feature>
<feature type="transmembrane region" description="Helical" evidence="1">
    <location>
        <begin position="93"/>
        <end position="109"/>
    </location>
</feature>
<keyword evidence="1" id="KW-0472">Membrane</keyword>
<reference evidence="2 3" key="1">
    <citation type="submission" date="2021-07" db="EMBL/GenBank/DDBJ databases">
        <title>Mesonia aestuariivivens sp. nov., isolated from a tidal flat.</title>
        <authorList>
            <person name="Kim Y.-O."/>
            <person name="Yoon J.-H."/>
        </authorList>
    </citation>
    <scope>NUCLEOTIDE SEQUENCE [LARGE SCALE GENOMIC DNA]</scope>
    <source>
        <strain evidence="2 3">JHPTF-M18</strain>
    </source>
</reference>
<feature type="transmembrane region" description="Helical" evidence="1">
    <location>
        <begin position="64"/>
        <end position="81"/>
    </location>
</feature>
<accession>A0ABS6W0Z4</accession>
<comment type="caution">
    <text evidence="2">The sequence shown here is derived from an EMBL/GenBank/DDBJ whole genome shotgun (WGS) entry which is preliminary data.</text>
</comment>
<feature type="transmembrane region" description="Helical" evidence="1">
    <location>
        <begin position="359"/>
        <end position="378"/>
    </location>
</feature>
<name>A0ABS6W0Z4_9FLAO</name>
<dbReference type="EMBL" id="JAHWDF010000006">
    <property type="protein sequence ID" value="MBW2961525.1"/>
    <property type="molecule type" value="Genomic_DNA"/>
</dbReference>
<feature type="transmembrane region" description="Helical" evidence="1">
    <location>
        <begin position="121"/>
        <end position="146"/>
    </location>
</feature>
<feature type="transmembrane region" description="Helical" evidence="1">
    <location>
        <begin position="41"/>
        <end position="59"/>
    </location>
</feature>
<dbReference type="RefSeq" id="WP_219039816.1">
    <property type="nucleotide sequence ID" value="NZ_JAHWDF010000006.1"/>
</dbReference>
<sequence length="409" mass="47151">MKLLKTPIFSIPILNNIIILLPIIMLLLSEILHLIAPSTGIVLKFLGLAIMILYCLFIFRTNKWLAYLTILFIPLLIYHYLISFNYNAALEEFIRYLFPIIVIFYSYAIKEKFPLLLKFFIFYFVLNILAQILNYTLWLTGIKLWYTSISEAGYENIHRVYGVMRATGVTGFFGLFGFMSLITYFLIETFYEGKFKRLLLILSFLGIFASIAYKTIVVLFVLIFLFSKKKFQIILCLIALSGIFVVSFPEKSAKFMEGAVARAQLYIFEGNSARSESYRVMFSDTGILGEGLGAFGGPASVTYNSPFYQKVNFDWYGLKLATTDTYFPHLFIEIGLIGGLIYLAIFFTPFMRKKINRDALKMLFIIYFALFFDSIFSYSINNTGFLIFSLLLAFPLVYYNSEKKMVGNE</sequence>
<feature type="transmembrane region" description="Helical" evidence="1">
    <location>
        <begin position="166"/>
        <end position="187"/>
    </location>
</feature>
<evidence type="ECO:0000256" key="1">
    <source>
        <dbReference type="SAM" id="Phobius"/>
    </source>
</evidence>
<protein>
    <recommendedName>
        <fullName evidence="4">O-antigen ligase domain-containing protein</fullName>
    </recommendedName>
</protein>
<feature type="transmembrane region" description="Helical" evidence="1">
    <location>
        <begin position="287"/>
        <end position="306"/>
    </location>
</feature>
<organism evidence="2 3">
    <name type="scientific">Mesonia aestuariivivens</name>
    <dbReference type="NCBI Taxonomy" id="2796128"/>
    <lineage>
        <taxon>Bacteria</taxon>
        <taxon>Pseudomonadati</taxon>
        <taxon>Bacteroidota</taxon>
        <taxon>Flavobacteriia</taxon>
        <taxon>Flavobacteriales</taxon>
        <taxon>Flavobacteriaceae</taxon>
        <taxon>Mesonia</taxon>
    </lineage>
</organism>
<evidence type="ECO:0000313" key="2">
    <source>
        <dbReference type="EMBL" id="MBW2961525.1"/>
    </source>
</evidence>
<feature type="transmembrane region" description="Helical" evidence="1">
    <location>
        <begin position="231"/>
        <end position="248"/>
    </location>
</feature>
<feature type="transmembrane region" description="Helical" evidence="1">
    <location>
        <begin position="326"/>
        <end position="347"/>
    </location>
</feature>
<dbReference type="Proteomes" id="UP000719267">
    <property type="component" value="Unassembled WGS sequence"/>
</dbReference>
<feature type="transmembrane region" description="Helical" evidence="1">
    <location>
        <begin position="384"/>
        <end position="401"/>
    </location>
</feature>
<evidence type="ECO:0008006" key="4">
    <source>
        <dbReference type="Google" id="ProtNLM"/>
    </source>
</evidence>
<keyword evidence="3" id="KW-1185">Reference proteome</keyword>
<feature type="transmembrane region" description="Helical" evidence="1">
    <location>
        <begin position="199"/>
        <end position="225"/>
    </location>
</feature>
<keyword evidence="1" id="KW-0812">Transmembrane</keyword>
<evidence type="ECO:0000313" key="3">
    <source>
        <dbReference type="Proteomes" id="UP000719267"/>
    </source>
</evidence>